<comment type="caution">
    <text evidence="3">The sequence shown here is derived from an EMBL/GenBank/DDBJ whole genome shotgun (WGS) entry which is preliminary data.</text>
</comment>
<name>A0A9J6R935_9BACI</name>
<keyword evidence="1" id="KW-0732">Signal</keyword>
<feature type="chain" id="PRO_5039936512" evidence="1">
    <location>
        <begin position="23"/>
        <end position="126"/>
    </location>
</feature>
<evidence type="ECO:0000313" key="4">
    <source>
        <dbReference type="Proteomes" id="UP001084197"/>
    </source>
</evidence>
<reference evidence="3" key="1">
    <citation type="submission" date="2022-11" db="EMBL/GenBank/DDBJ databases">
        <title>WGS of Natronobacillus azotifigens 24KS-1, an anaerobic diazotrophic haloalkaliphile from soda-rich habitats.</title>
        <authorList>
            <person name="Sorokin D.Y."/>
            <person name="Merkel A.Y."/>
        </authorList>
    </citation>
    <scope>NUCLEOTIDE SEQUENCE</scope>
    <source>
        <strain evidence="3">24KS-1</strain>
    </source>
</reference>
<accession>A0A9J6R935</accession>
<dbReference type="PROSITE" id="PS51257">
    <property type="entry name" value="PROKAR_LIPOPROTEIN"/>
    <property type="match status" value="1"/>
</dbReference>
<protein>
    <submittedName>
        <fullName evidence="3">DUF4430 domain-containing protein</fullName>
    </submittedName>
</protein>
<feature type="domain" description="Transcobalamin-like C-terminal" evidence="2">
    <location>
        <begin position="59"/>
        <end position="123"/>
    </location>
</feature>
<dbReference type="InterPro" id="IPR027954">
    <property type="entry name" value="Transcobalamin-like_C"/>
</dbReference>
<evidence type="ECO:0000313" key="3">
    <source>
        <dbReference type="EMBL" id="MCZ0701827.1"/>
    </source>
</evidence>
<dbReference type="AlphaFoldDB" id="A0A9J6R935"/>
<proteinExistence type="predicted"/>
<dbReference type="RefSeq" id="WP_268778596.1">
    <property type="nucleotide sequence ID" value="NZ_JAPRAT010000002.1"/>
</dbReference>
<evidence type="ECO:0000259" key="2">
    <source>
        <dbReference type="Pfam" id="PF14478"/>
    </source>
</evidence>
<dbReference type="Pfam" id="PF14478">
    <property type="entry name" value="DUF4430"/>
    <property type="match status" value="1"/>
</dbReference>
<evidence type="ECO:0000256" key="1">
    <source>
        <dbReference type="SAM" id="SignalP"/>
    </source>
</evidence>
<dbReference type="Proteomes" id="UP001084197">
    <property type="component" value="Unassembled WGS sequence"/>
</dbReference>
<dbReference type="Gene3D" id="2.170.130.30">
    <property type="match status" value="1"/>
</dbReference>
<keyword evidence="4" id="KW-1185">Reference proteome</keyword>
<organism evidence="3 4">
    <name type="scientific">Natronobacillus azotifigens</name>
    <dbReference type="NCBI Taxonomy" id="472978"/>
    <lineage>
        <taxon>Bacteria</taxon>
        <taxon>Bacillati</taxon>
        <taxon>Bacillota</taxon>
        <taxon>Bacilli</taxon>
        <taxon>Bacillales</taxon>
        <taxon>Bacillaceae</taxon>
        <taxon>Natronobacillus</taxon>
    </lineage>
</organism>
<gene>
    <name evidence="3" type="ORF">OWO01_01205</name>
</gene>
<feature type="signal peptide" evidence="1">
    <location>
        <begin position="1"/>
        <end position="22"/>
    </location>
</feature>
<dbReference type="EMBL" id="JAPRAT010000002">
    <property type="protein sequence ID" value="MCZ0701827.1"/>
    <property type="molecule type" value="Genomic_DNA"/>
</dbReference>
<sequence length="126" mass="14137">MKKTIQFTIILMISVALLFGCAQDSTETQGDEPFEVTVTISVDYGDEVITDDSFMVEPGTVLLDLLEQEYEVEKTADGFITAIEGIEQDGSRFWIYEVNREEAQVGAGDFELSPDDQVVFDLHAWE</sequence>